<dbReference type="InterPro" id="IPR025941">
    <property type="entry name" value="Vps8_central_dom"/>
</dbReference>
<evidence type="ECO:0000313" key="4">
    <source>
        <dbReference type="EMBL" id="ODQ65051.1"/>
    </source>
</evidence>
<organism evidence="4 5">
    <name type="scientific">Nadsonia fulvescens var. elongata DSM 6958</name>
    <dbReference type="NCBI Taxonomy" id="857566"/>
    <lineage>
        <taxon>Eukaryota</taxon>
        <taxon>Fungi</taxon>
        <taxon>Dikarya</taxon>
        <taxon>Ascomycota</taxon>
        <taxon>Saccharomycotina</taxon>
        <taxon>Dipodascomycetes</taxon>
        <taxon>Dipodascales</taxon>
        <taxon>Dipodascales incertae sedis</taxon>
        <taxon>Nadsonia</taxon>
    </lineage>
</organism>
<dbReference type="Gene3D" id="2.130.10.10">
    <property type="entry name" value="YVTN repeat-like/Quinoprotein amine dehydrogenase"/>
    <property type="match status" value="1"/>
</dbReference>
<dbReference type="InterPro" id="IPR036322">
    <property type="entry name" value="WD40_repeat_dom_sf"/>
</dbReference>
<sequence length="1513" mass="172025">MIEDNNISISSFIPGTTQNDSTTTAETHYDETKPQTDKGLIVRQDKATEEVQKDNGDLETGFSSFYHEGEVIDDETVDGGTSEESSIDRSVESTPNLDVSGGSSLQIPSIGVSRATSPASSLSSVRSQLRPFEHRFQTRISSFLSQRPNTNRFNNNSNGSGNNDEDVKALFDGTHDLARLNDHDSIHWTKLRKISNQIYSDEAASLYGTPTAIIVTIVIAVGTSRGLILIFDFQQNLTAILGERNHVSEYGNITALSSSADSTYIAGGYSTGHIVVWDLSRPSQPQMHTAPVNSSRLLPNKKEGHLEGSTITHISFIGKRHTAIVSSDSTGMAFFHNTIRTLISKIVHVSRLAGRYPYEMKGKRPSTILSMSVNPLGSGISSTDDLGLVAIMTPQVLAVISTLPSVETKCKTGRPKVVDNAMGFSGSLAWFPAMKTKNAQGKLFSSNPKLAYCWSNVLTIAEISGDSVSPTLQMKSKKRLQADEAIVSIQWLNSNIILLVTITQQILIVNEITMNIISTHDILPKHIMHHNYFFNTLRNLTIPDAEGNERPVIIADAFFNSFKCFKGRIFLLGLYELVAGTLTSWADTLLSIMNNGNYIEAIKLSAKYYTGIEVDLLLLGLPLDDKQRHKLVRENILEIISASMKFAFNKGKISENKAELVELLEVCLDSVVKVKAPEEFIQDLYIFYEANLRDEFFETLEPYILDGRLIKLSPHVFHDLVIVYTKNKADNRLEELICCLDIRNLDLDLTISLCEKHHLRDSLVFIWNRALKDYMTPLVDFIRLVSQALHKENYLNEYGGNPSNLINEAEKVYGYLGFILTGRVYPTGQSFDEYQEEYVAKCTLYYFLFFGNLIQWPKVNGNIVYTENYDIEQTNSLEANTYPYLRFLLSFNPSYFYVALNEAFEDSFLNEDEEDHTFMYNQFITEELNFGKMINRQYIINILLEVAPDLETTQKLLTYAFVGRNYPKYSQFIMLSSTVLNKILSELCYTGSQDDIALELRNECQLSTEFLLSHYKPHNLNSLVQMLTEARYWRALEYVYRTERYWSKVLEIIFRLHRENFSKENDSDEQTHVYLFDNLEQCLSNTSTSSSYDVMERRRINTLIRDNFEWLATLDCGKLVCIISGHCASLHDSILTVKNNSVLQLSYLQVLFSEEKHTKLPSMPLCILYIDLITENLPRNEVNSIIRKRFLNMKIPVTLAKVFKSLKRVEAYESIVQLLLADSKHQEALKWSVRLIERNSLENNQDEIRKNMSATAKICGTDMDKWRFFLQELTQLDINITGHLERVGDSTVKEPNNLLRAGCLLDEGFRTLIQASKGDHLILDVLDTLYFKKGSSLDSSYMTPIKLKQVRPVLNTLFSTYGFQQRFFETIYRVITDDTFGDLVGSALHEKVVGWCVTNDKFGSKNGICEICGKKLYGTGVYQDIWGDWDRHEKQRLRENILKHSTYNRAKNDKGKQTIHNKSETTQLNMKDKENPDRGVLAIFKCGHSYHKSCLHNLGLKKDSLPRCIVCDN</sequence>
<dbReference type="GO" id="GO:0034058">
    <property type="term" value="P:endosomal vesicle fusion"/>
    <property type="evidence" value="ECO:0007669"/>
    <property type="project" value="TreeGrafter"/>
</dbReference>
<feature type="compositionally biased region" description="Polar residues" evidence="2">
    <location>
        <begin position="1"/>
        <end position="26"/>
    </location>
</feature>
<dbReference type="Pfam" id="PF23413">
    <property type="entry name" value="zf_RING_Vps8_fungal"/>
    <property type="match status" value="1"/>
</dbReference>
<proteinExistence type="inferred from homology"/>
<name>A0A1E3PI15_9ASCO</name>
<dbReference type="SUPFAM" id="SSF50978">
    <property type="entry name" value="WD40 repeat-like"/>
    <property type="match status" value="1"/>
</dbReference>
<dbReference type="Proteomes" id="UP000095009">
    <property type="component" value="Unassembled WGS sequence"/>
</dbReference>
<feature type="compositionally biased region" description="Basic and acidic residues" evidence="2">
    <location>
        <begin position="27"/>
        <end position="36"/>
    </location>
</feature>
<dbReference type="GO" id="GO:0005770">
    <property type="term" value="C:late endosome"/>
    <property type="evidence" value="ECO:0007669"/>
    <property type="project" value="TreeGrafter"/>
</dbReference>
<feature type="compositionally biased region" description="Polar residues" evidence="2">
    <location>
        <begin position="92"/>
        <end position="105"/>
    </location>
</feature>
<evidence type="ECO:0000256" key="2">
    <source>
        <dbReference type="SAM" id="MobiDB-lite"/>
    </source>
</evidence>
<dbReference type="OrthoDB" id="289913at2759"/>
<dbReference type="STRING" id="857566.A0A1E3PI15"/>
<protein>
    <recommendedName>
        <fullName evidence="3">Vacuolar protein sorting-associated protein 8 central domain-containing protein</fullName>
    </recommendedName>
</protein>
<dbReference type="PANTHER" id="PTHR12616:SF8">
    <property type="entry name" value="VACUOLAR PROTEIN SORTING-ASSOCIATED PROTEIN 8 HOMOLOG"/>
    <property type="match status" value="1"/>
</dbReference>
<evidence type="ECO:0000256" key="1">
    <source>
        <dbReference type="ARBA" id="ARBA00009422"/>
    </source>
</evidence>
<gene>
    <name evidence="4" type="ORF">NADFUDRAFT_51650</name>
</gene>
<reference evidence="4 5" key="1">
    <citation type="journal article" date="2016" name="Proc. Natl. Acad. Sci. U.S.A.">
        <title>Comparative genomics of biotechnologically important yeasts.</title>
        <authorList>
            <person name="Riley R."/>
            <person name="Haridas S."/>
            <person name="Wolfe K.H."/>
            <person name="Lopes M.R."/>
            <person name="Hittinger C.T."/>
            <person name="Goeker M."/>
            <person name="Salamov A.A."/>
            <person name="Wisecaver J.H."/>
            <person name="Long T.M."/>
            <person name="Calvey C.H."/>
            <person name="Aerts A.L."/>
            <person name="Barry K.W."/>
            <person name="Choi C."/>
            <person name="Clum A."/>
            <person name="Coughlan A.Y."/>
            <person name="Deshpande S."/>
            <person name="Douglass A.P."/>
            <person name="Hanson S.J."/>
            <person name="Klenk H.-P."/>
            <person name="LaButti K.M."/>
            <person name="Lapidus A."/>
            <person name="Lindquist E.A."/>
            <person name="Lipzen A.M."/>
            <person name="Meier-Kolthoff J.P."/>
            <person name="Ohm R.A."/>
            <person name="Otillar R.P."/>
            <person name="Pangilinan J.L."/>
            <person name="Peng Y."/>
            <person name="Rokas A."/>
            <person name="Rosa C.A."/>
            <person name="Scheuner C."/>
            <person name="Sibirny A.A."/>
            <person name="Slot J.C."/>
            <person name="Stielow J.B."/>
            <person name="Sun H."/>
            <person name="Kurtzman C.P."/>
            <person name="Blackwell M."/>
            <person name="Grigoriev I.V."/>
            <person name="Jeffries T.W."/>
        </authorList>
    </citation>
    <scope>NUCLEOTIDE SEQUENCE [LARGE SCALE GENOMIC DNA]</scope>
    <source>
        <strain evidence="4 5">DSM 6958</strain>
    </source>
</reference>
<dbReference type="InterPro" id="IPR045111">
    <property type="entry name" value="Vps41/Vps8"/>
</dbReference>
<dbReference type="PANTHER" id="PTHR12616">
    <property type="entry name" value="VACUOLAR PROTEIN SORTING VPS41"/>
    <property type="match status" value="1"/>
</dbReference>
<keyword evidence="5" id="KW-1185">Reference proteome</keyword>
<evidence type="ECO:0000313" key="5">
    <source>
        <dbReference type="Proteomes" id="UP000095009"/>
    </source>
</evidence>
<dbReference type="EMBL" id="KV454410">
    <property type="protein sequence ID" value="ODQ65051.1"/>
    <property type="molecule type" value="Genomic_DNA"/>
</dbReference>
<feature type="domain" description="Vacuolar protein sorting-associated protein 8 central" evidence="3">
    <location>
        <begin position="696"/>
        <end position="904"/>
    </location>
</feature>
<dbReference type="GO" id="GO:0006623">
    <property type="term" value="P:protein targeting to vacuole"/>
    <property type="evidence" value="ECO:0007669"/>
    <property type="project" value="InterPro"/>
</dbReference>
<dbReference type="GO" id="GO:0030897">
    <property type="term" value="C:HOPS complex"/>
    <property type="evidence" value="ECO:0007669"/>
    <property type="project" value="TreeGrafter"/>
</dbReference>
<dbReference type="Pfam" id="PF12816">
    <property type="entry name" value="TPR_Vps8"/>
    <property type="match status" value="1"/>
</dbReference>
<dbReference type="InterPro" id="IPR015943">
    <property type="entry name" value="WD40/YVTN_repeat-like_dom_sf"/>
</dbReference>
<dbReference type="Pfam" id="PF23410">
    <property type="entry name" value="Beta-prop_VPS8"/>
    <property type="match status" value="1"/>
</dbReference>
<evidence type="ECO:0000259" key="3">
    <source>
        <dbReference type="Pfam" id="PF12816"/>
    </source>
</evidence>
<accession>A0A1E3PI15</accession>
<comment type="similarity">
    <text evidence="1">Belongs to the VPS8 family.</text>
</comment>
<feature type="region of interest" description="Disordered" evidence="2">
    <location>
        <begin position="73"/>
        <end position="105"/>
    </location>
</feature>
<feature type="region of interest" description="Disordered" evidence="2">
    <location>
        <begin position="1"/>
        <end position="39"/>
    </location>
</feature>